<proteinExistence type="predicted"/>
<keyword evidence="3" id="KW-1185">Reference proteome</keyword>
<dbReference type="EMBL" id="JAUJLE010000417">
    <property type="protein sequence ID" value="KAK0957019.1"/>
    <property type="molecule type" value="Genomic_DNA"/>
</dbReference>
<sequence length="217" mass="24205">MASAKKRKVSNVSKSRNGKTKPLETPQPIEKQATLPFASPSATPAREVRAGNNVASEEADDEVDEVTASDDTKRITIYGKDRLFFAVGFSRFSAFGTYQLRPRTKRSFGNAPISWIFRHGIEVQELQSNGQYGGRYWLCKVCYDASFDERPLVCTSTSSSIAHLALHDIDQNGTIDRAKPTTNTVTNYFTKGAQPEYAEKFQQKLINAMVECDLTFT</sequence>
<comment type="caution">
    <text evidence="2">The sequence shown here is derived from an EMBL/GenBank/DDBJ whole genome shotgun (WGS) entry which is preliminary data.</text>
</comment>
<organism evidence="2 3">
    <name type="scientific">Friedmanniomyces endolithicus</name>
    <dbReference type="NCBI Taxonomy" id="329885"/>
    <lineage>
        <taxon>Eukaryota</taxon>
        <taxon>Fungi</taxon>
        <taxon>Dikarya</taxon>
        <taxon>Ascomycota</taxon>
        <taxon>Pezizomycotina</taxon>
        <taxon>Dothideomycetes</taxon>
        <taxon>Dothideomycetidae</taxon>
        <taxon>Mycosphaerellales</taxon>
        <taxon>Teratosphaeriaceae</taxon>
        <taxon>Friedmanniomyces</taxon>
    </lineage>
</organism>
<feature type="compositionally biased region" description="Acidic residues" evidence="1">
    <location>
        <begin position="57"/>
        <end position="67"/>
    </location>
</feature>
<name>A0AAN6H5Y0_9PEZI</name>
<accession>A0AAN6H5Y0</accession>
<feature type="region of interest" description="Disordered" evidence="1">
    <location>
        <begin position="1"/>
        <end position="67"/>
    </location>
</feature>
<evidence type="ECO:0000313" key="2">
    <source>
        <dbReference type="EMBL" id="KAK0957019.1"/>
    </source>
</evidence>
<evidence type="ECO:0000256" key="1">
    <source>
        <dbReference type="SAM" id="MobiDB-lite"/>
    </source>
</evidence>
<gene>
    <name evidence="2" type="ORF">LTR91_022083</name>
</gene>
<dbReference type="AlphaFoldDB" id="A0AAN6H5Y0"/>
<dbReference type="Proteomes" id="UP001175353">
    <property type="component" value="Unassembled WGS sequence"/>
</dbReference>
<reference evidence="2" key="1">
    <citation type="submission" date="2023-06" db="EMBL/GenBank/DDBJ databases">
        <title>Black Yeasts Isolated from many extreme environments.</title>
        <authorList>
            <person name="Coleine C."/>
            <person name="Stajich J.E."/>
            <person name="Selbmann L."/>
        </authorList>
    </citation>
    <scope>NUCLEOTIDE SEQUENCE</scope>
    <source>
        <strain evidence="2">CCFEE 5200</strain>
    </source>
</reference>
<protein>
    <submittedName>
        <fullName evidence="2">Uncharacterized protein</fullName>
    </submittedName>
</protein>
<evidence type="ECO:0000313" key="3">
    <source>
        <dbReference type="Proteomes" id="UP001175353"/>
    </source>
</evidence>